<evidence type="ECO:0000313" key="3">
    <source>
        <dbReference type="Proteomes" id="UP000184420"/>
    </source>
</evidence>
<dbReference type="CDD" id="cd12797">
    <property type="entry name" value="M23_peptidase"/>
    <property type="match status" value="1"/>
</dbReference>
<dbReference type="InterPro" id="IPR050570">
    <property type="entry name" value="Cell_wall_metabolism_enzyme"/>
</dbReference>
<evidence type="ECO:0000313" key="2">
    <source>
        <dbReference type="EMBL" id="SHM25752.1"/>
    </source>
</evidence>
<dbReference type="SUPFAM" id="SSF51261">
    <property type="entry name" value="Duplicated hybrid motif"/>
    <property type="match status" value="1"/>
</dbReference>
<feature type="domain" description="M23ase beta-sheet core" evidence="1">
    <location>
        <begin position="140"/>
        <end position="175"/>
    </location>
</feature>
<dbReference type="GO" id="GO:0004222">
    <property type="term" value="F:metalloendopeptidase activity"/>
    <property type="evidence" value="ECO:0007669"/>
    <property type="project" value="TreeGrafter"/>
</dbReference>
<feature type="domain" description="M23ase beta-sheet core" evidence="1">
    <location>
        <begin position="53"/>
        <end position="119"/>
    </location>
</feature>
<dbReference type="OrthoDB" id="9810477at2"/>
<name>A0A1M7HAX2_9BACT</name>
<dbReference type="Proteomes" id="UP000184420">
    <property type="component" value="Unassembled WGS sequence"/>
</dbReference>
<dbReference type="InterPro" id="IPR016047">
    <property type="entry name" value="M23ase_b-sheet_dom"/>
</dbReference>
<dbReference type="PANTHER" id="PTHR21666">
    <property type="entry name" value="PEPTIDASE-RELATED"/>
    <property type="match status" value="1"/>
</dbReference>
<dbReference type="RefSeq" id="WP_073084719.1">
    <property type="nucleotide sequence ID" value="NZ_FRBL01000007.1"/>
</dbReference>
<gene>
    <name evidence="2" type="ORF">SAMN05444266_107161</name>
</gene>
<dbReference type="Pfam" id="PF01551">
    <property type="entry name" value="Peptidase_M23"/>
    <property type="match status" value="2"/>
</dbReference>
<proteinExistence type="predicted"/>
<dbReference type="AlphaFoldDB" id="A0A1M7HAX2"/>
<keyword evidence="3" id="KW-1185">Reference proteome</keyword>
<accession>A0A1M7HAX2</accession>
<dbReference type="Gene3D" id="2.70.70.10">
    <property type="entry name" value="Glucose Permease (Domain IIA)"/>
    <property type="match status" value="1"/>
</dbReference>
<dbReference type="InterPro" id="IPR011055">
    <property type="entry name" value="Dup_hybrid_motif"/>
</dbReference>
<organism evidence="2 3">
    <name type="scientific">Chitinophaga jiangningensis</name>
    <dbReference type="NCBI Taxonomy" id="1419482"/>
    <lineage>
        <taxon>Bacteria</taxon>
        <taxon>Pseudomonadati</taxon>
        <taxon>Bacteroidota</taxon>
        <taxon>Chitinophagia</taxon>
        <taxon>Chitinophagales</taxon>
        <taxon>Chitinophagaceae</taxon>
        <taxon>Chitinophaga</taxon>
    </lineage>
</organism>
<dbReference type="PANTHER" id="PTHR21666:SF285">
    <property type="entry name" value="M23 FAMILY METALLOPEPTIDASE"/>
    <property type="match status" value="1"/>
</dbReference>
<dbReference type="EMBL" id="FRBL01000007">
    <property type="protein sequence ID" value="SHM25752.1"/>
    <property type="molecule type" value="Genomic_DNA"/>
</dbReference>
<protein>
    <submittedName>
        <fullName evidence="2">Peptidase family M23</fullName>
    </submittedName>
</protein>
<sequence>MKKVIGLFCLLPYLLNAQTPGTEKNYPQGYFRNPLNIPIQLAGNFGELRPNHFHSGMDIKTQQRENLPVHAAAEGYVSRIGVSHTGFGNVLYITHPNGYTTVYAHLNSYFPALQAYVKRQQYQQESWATDLTIPPGKFPVKKGDLVAYSGNTGGSAGPHLHFEIRNTATEKPLNPLLFGFEIADSKAPDVYRIAIYDREKSIYEQSPKIVLVKKVGNTYVTTQPVIQVAANKAGVAVGAIDRMNNVPNTYGIYEATLIHNDEPEIDFQLDNIGYEETRYLNAHIDYKVKKGGGPYLQLLFSLPGNELDIYRDLNGDGTVDLTDGAVHNMQLLVKDAYGNTSTVKFALQQSAEPAPEASCANTMYPGSNNIFENNRVEFYLDEQALYDNICFKYAETAATSAKSISNNFRLHTALVPVHDYFSVRLHATKPVPDGLESKVVMVREGEGSSVSATTLEHGWYKGTFRDFGTFHLEIDTIAPKVTPLGIKPGAILSKAGKISFAMSDASGIKSYRAELDGKWLLFSRKGNVLTYTFDENCGPGSHVLVMKVTDIAGNEGSYRLTFKR</sequence>
<reference evidence="2 3" key="1">
    <citation type="submission" date="2016-11" db="EMBL/GenBank/DDBJ databases">
        <authorList>
            <person name="Jaros S."/>
            <person name="Januszkiewicz K."/>
            <person name="Wedrychowicz H."/>
        </authorList>
    </citation>
    <scope>NUCLEOTIDE SEQUENCE [LARGE SCALE GENOMIC DNA]</scope>
    <source>
        <strain evidence="2 3">DSM 27406</strain>
    </source>
</reference>
<dbReference type="STRING" id="1419482.SAMN05444266_107161"/>
<evidence type="ECO:0000259" key="1">
    <source>
        <dbReference type="Pfam" id="PF01551"/>
    </source>
</evidence>